<organism evidence="1 2">
    <name type="scientific">Acinetobacter entericus</name>
    <dbReference type="NCBI Taxonomy" id="2989714"/>
    <lineage>
        <taxon>Bacteria</taxon>
        <taxon>Pseudomonadati</taxon>
        <taxon>Pseudomonadota</taxon>
        <taxon>Gammaproteobacteria</taxon>
        <taxon>Moraxellales</taxon>
        <taxon>Moraxellaceae</taxon>
        <taxon>Acinetobacter</taxon>
    </lineage>
</organism>
<dbReference type="EMBL" id="JAPEQW010000003">
    <property type="protein sequence ID" value="MCW8038203.1"/>
    <property type="molecule type" value="Genomic_DNA"/>
</dbReference>
<dbReference type="Gene3D" id="2.170.16.10">
    <property type="entry name" value="Hedgehog/Intein (Hint) domain"/>
    <property type="match status" value="1"/>
</dbReference>
<accession>A0ABT3NFB1</accession>
<protein>
    <submittedName>
        <fullName evidence="1">Hint domain-containing protein</fullName>
    </submittedName>
</protein>
<name>A0ABT3NFB1_9GAMM</name>
<evidence type="ECO:0000313" key="1">
    <source>
        <dbReference type="EMBL" id="MCW8038203.1"/>
    </source>
</evidence>
<proteinExistence type="predicted"/>
<gene>
    <name evidence="1" type="ORF">OKC24_03280</name>
</gene>
<comment type="caution">
    <text evidence="1">The sequence shown here is derived from an EMBL/GenBank/DDBJ whole genome shotgun (WGS) entry which is preliminary data.</text>
</comment>
<evidence type="ECO:0000313" key="2">
    <source>
        <dbReference type="Proteomes" id="UP001209682"/>
    </source>
</evidence>
<dbReference type="Proteomes" id="UP001209682">
    <property type="component" value="Unassembled WGS sequence"/>
</dbReference>
<keyword evidence="2" id="KW-1185">Reference proteome</keyword>
<dbReference type="RefSeq" id="WP_131276118.1">
    <property type="nucleotide sequence ID" value="NZ_JAPEQW010000003.1"/>
</dbReference>
<sequence length="242" mass="27241">MVGFVSGTLVHTDKGLVPIQEVKVGDLVCVKSTSDELIGARVKGIIVNQEQEIWALTYFNPIPVNGFFNRAIVLVASDQQVWVSEYEDDVGEVNAINGWVRVDELYQCEAKGLLENQQVIGLVANPILATPSLSLGYTVEEFEWNPEYLCTVNSGQTALFGIKHLTGGLASRYDVEKEIVPYNKEVIKIAQLDDVPVAEFLAYYQNAQLKGYEHKFKHSTYQLQLDQHQYYFVQKKGILVHQ</sequence>
<reference evidence="1 2" key="1">
    <citation type="submission" date="2022-11" db="EMBL/GenBank/DDBJ databases">
        <title>Acinetobacter entericus sp. nov., isolated from the gut of the plastic-eating larvae of the Coleoptera insect Zophobas atratus.</title>
        <authorList>
            <person name="Dong X."/>
            <person name="Yang Y."/>
        </authorList>
    </citation>
    <scope>NUCLEOTIDE SEQUENCE [LARGE SCALE GENOMIC DNA]</scope>
    <source>
        <strain evidence="1 2">BIT-DXN8</strain>
    </source>
</reference>